<gene>
    <name evidence="1" type="ORF">SR187_7210</name>
</gene>
<evidence type="ECO:0000313" key="1">
    <source>
        <dbReference type="EMBL" id="BBA93046.1"/>
    </source>
</evidence>
<accession>A0A2Z5TP82</accession>
<protein>
    <submittedName>
        <fullName evidence="1">Uncharacterized protein</fullName>
    </submittedName>
</protein>
<evidence type="ECO:0000313" key="2">
    <source>
        <dbReference type="Proteomes" id="UP000269331"/>
    </source>
</evidence>
<dbReference type="Proteomes" id="UP000269331">
    <property type="component" value="Chromosome"/>
</dbReference>
<dbReference type="KEGG" id="srq:SR187_7210"/>
<reference evidence="1 2" key="1">
    <citation type="journal article" date="2018" name="Genome Biol. Evol.">
        <title>Complete Genome Sequence of Streptococcus ruminantium sp. nov. GUT-187T (=DSM 104980T =JCM 31869T), the Type Strain of S. ruminantium, and Comparison with Genome Sequences of Streptococcus suis Strains.</title>
        <authorList>
            <person name="Tohya M."/>
            <person name="Sekizaki T."/>
            <person name="Miyoshi-Akiyama T."/>
        </authorList>
    </citation>
    <scope>NUCLEOTIDE SEQUENCE [LARGE SCALE GENOMIC DNA]</scope>
    <source>
        <strain evidence="1 2">GUT187T</strain>
    </source>
</reference>
<dbReference type="AlphaFoldDB" id="A0A2Z5TP82"/>
<proteinExistence type="predicted"/>
<dbReference type="EMBL" id="AP018400">
    <property type="protein sequence ID" value="BBA93046.1"/>
    <property type="molecule type" value="Genomic_DNA"/>
</dbReference>
<organism evidence="1 2">
    <name type="scientific">Streptococcus ruminantium</name>
    <dbReference type="NCBI Taxonomy" id="1917441"/>
    <lineage>
        <taxon>Bacteria</taxon>
        <taxon>Bacillati</taxon>
        <taxon>Bacillota</taxon>
        <taxon>Bacilli</taxon>
        <taxon>Lactobacillales</taxon>
        <taxon>Streptococcaceae</taxon>
        <taxon>Streptococcus</taxon>
    </lineage>
</organism>
<sequence length="46" mass="5339">MNCPLDREQFRKLGLSAFSFDKIRMKGGNKEFLLEKSFVLAFLIIS</sequence>
<name>A0A2Z5TP82_9STRE</name>